<keyword evidence="2" id="KW-0677">Repeat</keyword>
<dbReference type="SMART" id="SM00365">
    <property type="entry name" value="LRR_SD22"/>
    <property type="match status" value="5"/>
</dbReference>
<dbReference type="PANTHER" id="PTHR24366">
    <property type="entry name" value="IG(IMMUNOGLOBULIN) AND LRR(LEUCINE RICH REPEAT) DOMAINS"/>
    <property type="match status" value="1"/>
</dbReference>
<keyword evidence="5" id="KW-1185">Reference proteome</keyword>
<reference evidence="4 5" key="1">
    <citation type="journal article" date="2021" name="G3 (Bethesda)">
        <title>Improved contiguity of the threespine stickleback genome using long-read sequencing.</title>
        <authorList>
            <person name="Nath S."/>
            <person name="Shaw D.E."/>
            <person name="White M.A."/>
        </authorList>
    </citation>
    <scope>NUCLEOTIDE SEQUENCE [LARGE SCALE GENOMIC DNA]</scope>
    <source>
        <strain evidence="4 5">Lake Benthic</strain>
    </source>
</reference>
<evidence type="ECO:0008006" key="6">
    <source>
        <dbReference type="Google" id="ProtNLM"/>
    </source>
</evidence>
<accession>G3QCF7</accession>
<dbReference type="PROSITE" id="PS51450">
    <property type="entry name" value="LRR"/>
    <property type="match status" value="3"/>
</dbReference>
<sequence length="604" mass="66948">FTSCCWTEGISVHMVQMDAFCSDLSLRSAPVDLPRGVQTLDLSRNHVQNLTRETLAFHTGLRRLNLRSNEIHFIQPGLFVDMADLKVLDLSRNRLNVLALSNVSLGPLTAVETLDLSSNGLYTGMTDYFLAHSPSLEVLALNGNSITKIAQNTFSGSPRLKKIAGAFDSLSGLTNSICPKNSITLLNLSKNSVELFHSATSTDYYRLLSLDLSENKMSSFPLLPRNNRLERLDVSRNQLQSVNDTATPDEKTFFSHLRYLDMSYNQLQSLPESFFHCMRSLEVLNVSNNCIGEFSVADEGLLRTVKVINLGYNSLRSLTFGENTLRSLEKLLLRGNGLATLDSGVFRRLPSIEHLQLRQNNLQICSWGRNRQDAPGCVSFSSVPTLQILDLSDNQLRTVPADAFAGSPLKSLDLSLNPGLDMDRDSLSGLERSLVHLLLRENNISSLSMDLSSLTSLKHIDLSTNQLTTVPAWNRDSSIESLNLQNNHLVTLEYSTMLALEPSLKTLYMGSNPLSCCSNLDLLQMVQNSAVVVPDIETATCVHQEYSEPVNIEQVTQDMCLRPGGRYYAVAAVVVALVTVVTLVLLVRSLKLIHFKRISCSIFS</sequence>
<evidence type="ECO:0000256" key="3">
    <source>
        <dbReference type="SAM" id="Phobius"/>
    </source>
</evidence>
<name>G3QCF7_GASAC</name>
<dbReference type="Ensembl" id="ENSGACT00000027625.2">
    <property type="protein sequence ID" value="ENSGACP00000027573.2"/>
    <property type="gene ID" value="ENSGACG00000020854.2"/>
</dbReference>
<dbReference type="eggNOG" id="KOG0619">
    <property type="taxonomic scope" value="Eukaryota"/>
</dbReference>
<dbReference type="Gene3D" id="3.80.10.10">
    <property type="entry name" value="Ribonuclease Inhibitor"/>
    <property type="match status" value="5"/>
</dbReference>
<dbReference type="STRING" id="69293.ENSGACP00000027573"/>
<dbReference type="GeneTree" id="ENSGT00940000163875"/>
<evidence type="ECO:0000313" key="5">
    <source>
        <dbReference type="Proteomes" id="UP000007635"/>
    </source>
</evidence>
<dbReference type="InParanoid" id="G3QCF7"/>
<dbReference type="PRINTS" id="PR00019">
    <property type="entry name" value="LEURICHRPT"/>
</dbReference>
<keyword evidence="3" id="KW-1133">Transmembrane helix</keyword>
<reference evidence="4" key="3">
    <citation type="submission" date="2025-09" db="UniProtKB">
        <authorList>
            <consortium name="Ensembl"/>
        </authorList>
    </citation>
    <scope>IDENTIFICATION</scope>
</reference>
<reference evidence="4" key="2">
    <citation type="submission" date="2025-08" db="UniProtKB">
        <authorList>
            <consortium name="Ensembl"/>
        </authorList>
    </citation>
    <scope>IDENTIFICATION</scope>
</reference>
<dbReference type="SUPFAM" id="SSF52058">
    <property type="entry name" value="L domain-like"/>
    <property type="match status" value="2"/>
</dbReference>
<dbReference type="Bgee" id="ENSGACG00000020854">
    <property type="expression patterns" value="Expressed in spleen and 8 other cell types or tissues"/>
</dbReference>
<dbReference type="Proteomes" id="UP000007635">
    <property type="component" value="Chromosome VII"/>
</dbReference>
<proteinExistence type="predicted"/>
<dbReference type="Pfam" id="PF13855">
    <property type="entry name" value="LRR_8"/>
    <property type="match status" value="4"/>
</dbReference>
<evidence type="ECO:0000256" key="2">
    <source>
        <dbReference type="ARBA" id="ARBA00022737"/>
    </source>
</evidence>
<dbReference type="PANTHER" id="PTHR24366:SF96">
    <property type="entry name" value="LEUCINE RICH REPEAT CONTAINING 53"/>
    <property type="match status" value="1"/>
</dbReference>
<dbReference type="SMART" id="SM00364">
    <property type="entry name" value="LRR_BAC"/>
    <property type="match status" value="7"/>
</dbReference>
<dbReference type="SMART" id="SM00369">
    <property type="entry name" value="LRR_TYP"/>
    <property type="match status" value="11"/>
</dbReference>
<evidence type="ECO:0000313" key="4">
    <source>
        <dbReference type="Ensembl" id="ENSGACP00000027573.2"/>
    </source>
</evidence>
<protein>
    <recommendedName>
        <fullName evidence="6">Leucine rich repeat containing 32</fullName>
    </recommendedName>
</protein>
<dbReference type="FunCoup" id="G3QCF7">
    <property type="interactions" value="176"/>
</dbReference>
<organism evidence="4 5">
    <name type="scientific">Gasterosteus aculeatus aculeatus</name>
    <name type="common">three-spined stickleback</name>
    <dbReference type="NCBI Taxonomy" id="481459"/>
    <lineage>
        <taxon>Eukaryota</taxon>
        <taxon>Metazoa</taxon>
        <taxon>Chordata</taxon>
        <taxon>Craniata</taxon>
        <taxon>Vertebrata</taxon>
        <taxon>Euteleostomi</taxon>
        <taxon>Actinopterygii</taxon>
        <taxon>Neopterygii</taxon>
        <taxon>Teleostei</taxon>
        <taxon>Neoteleostei</taxon>
        <taxon>Acanthomorphata</taxon>
        <taxon>Eupercaria</taxon>
        <taxon>Perciformes</taxon>
        <taxon>Cottioidei</taxon>
        <taxon>Gasterosteales</taxon>
        <taxon>Gasterosteidae</taxon>
        <taxon>Gasterosteus</taxon>
    </lineage>
</organism>
<keyword evidence="1" id="KW-0433">Leucine-rich repeat</keyword>
<feature type="transmembrane region" description="Helical" evidence="3">
    <location>
        <begin position="567"/>
        <end position="587"/>
    </location>
</feature>
<dbReference type="InterPro" id="IPR001611">
    <property type="entry name" value="Leu-rich_rpt"/>
</dbReference>
<dbReference type="OMA" id="CIRRQKF"/>
<dbReference type="AlphaFoldDB" id="G3QCF7"/>
<dbReference type="InterPro" id="IPR003591">
    <property type="entry name" value="Leu-rich_rpt_typical-subtyp"/>
</dbReference>
<keyword evidence="3" id="KW-0812">Transmembrane</keyword>
<dbReference type="InterPro" id="IPR032675">
    <property type="entry name" value="LRR_dom_sf"/>
</dbReference>
<evidence type="ECO:0000256" key="1">
    <source>
        <dbReference type="ARBA" id="ARBA00022614"/>
    </source>
</evidence>
<keyword evidence="3" id="KW-0472">Membrane</keyword>